<accession>A0ABN3L7E6</accession>
<protein>
    <recommendedName>
        <fullName evidence="1">N-acetyltransferase domain-containing protein</fullName>
    </recommendedName>
</protein>
<keyword evidence="3" id="KW-1185">Reference proteome</keyword>
<sequence>MLRGERISLHELPPGEAAVLADGESGDLTWLDGSPTPGSRAGAAIVVRAAAAGLYRPGWGIYTIQRADGVTVGAIGFNSPPEGGRAEIGYNLSDSARGNGYATDAVRTLAAWALGQPEAEAVTALTEPDNLPSQQVLERAGFRRGPDTGTGLRSYELTAAGLRAGDRAA</sequence>
<dbReference type="InterPro" id="IPR016181">
    <property type="entry name" value="Acyl_CoA_acyltransferase"/>
</dbReference>
<evidence type="ECO:0000313" key="3">
    <source>
        <dbReference type="Proteomes" id="UP001501358"/>
    </source>
</evidence>
<dbReference type="RefSeq" id="WP_344382249.1">
    <property type="nucleotide sequence ID" value="NZ_BAAATA010000006.1"/>
</dbReference>
<dbReference type="PANTHER" id="PTHR43441">
    <property type="entry name" value="RIBOSOMAL-PROTEIN-SERINE ACETYLTRANSFERASE"/>
    <property type="match status" value="1"/>
</dbReference>
<dbReference type="InterPro" id="IPR051908">
    <property type="entry name" value="Ribosomal_N-acetyltransferase"/>
</dbReference>
<evidence type="ECO:0000313" key="2">
    <source>
        <dbReference type="EMBL" id="GAA2479159.1"/>
    </source>
</evidence>
<comment type="caution">
    <text evidence="2">The sequence shown here is derived from an EMBL/GenBank/DDBJ whole genome shotgun (WGS) entry which is preliminary data.</text>
</comment>
<dbReference type="PANTHER" id="PTHR43441:SF6">
    <property type="entry name" value="N-ACETYLTRANSFERASE DOMAIN-CONTAINING PROTEIN"/>
    <property type="match status" value="1"/>
</dbReference>
<evidence type="ECO:0000259" key="1">
    <source>
        <dbReference type="PROSITE" id="PS51186"/>
    </source>
</evidence>
<dbReference type="InterPro" id="IPR000182">
    <property type="entry name" value="GNAT_dom"/>
</dbReference>
<organism evidence="2 3">
    <name type="scientific">Streptomyces thermolineatus</name>
    <dbReference type="NCBI Taxonomy" id="44033"/>
    <lineage>
        <taxon>Bacteria</taxon>
        <taxon>Bacillati</taxon>
        <taxon>Actinomycetota</taxon>
        <taxon>Actinomycetes</taxon>
        <taxon>Kitasatosporales</taxon>
        <taxon>Streptomycetaceae</taxon>
        <taxon>Streptomyces</taxon>
    </lineage>
</organism>
<proteinExistence type="predicted"/>
<dbReference type="EMBL" id="BAAATA010000006">
    <property type="protein sequence ID" value="GAA2479159.1"/>
    <property type="molecule type" value="Genomic_DNA"/>
</dbReference>
<dbReference type="Gene3D" id="3.40.630.30">
    <property type="match status" value="1"/>
</dbReference>
<gene>
    <name evidence="2" type="ORF">GCM10010406_14140</name>
</gene>
<dbReference type="SUPFAM" id="SSF55729">
    <property type="entry name" value="Acyl-CoA N-acyltransferases (Nat)"/>
    <property type="match status" value="1"/>
</dbReference>
<dbReference type="Pfam" id="PF13302">
    <property type="entry name" value="Acetyltransf_3"/>
    <property type="match status" value="1"/>
</dbReference>
<reference evidence="2 3" key="1">
    <citation type="journal article" date="2019" name="Int. J. Syst. Evol. Microbiol.">
        <title>The Global Catalogue of Microorganisms (GCM) 10K type strain sequencing project: providing services to taxonomists for standard genome sequencing and annotation.</title>
        <authorList>
            <consortium name="The Broad Institute Genomics Platform"/>
            <consortium name="The Broad Institute Genome Sequencing Center for Infectious Disease"/>
            <person name="Wu L."/>
            <person name="Ma J."/>
        </authorList>
    </citation>
    <scope>NUCLEOTIDE SEQUENCE [LARGE SCALE GENOMIC DNA]</scope>
    <source>
        <strain evidence="2 3">JCM 6307</strain>
    </source>
</reference>
<feature type="domain" description="N-acetyltransferase" evidence="1">
    <location>
        <begin position="7"/>
        <end position="169"/>
    </location>
</feature>
<name>A0ABN3L7E6_9ACTN</name>
<dbReference type="PROSITE" id="PS51186">
    <property type="entry name" value="GNAT"/>
    <property type="match status" value="1"/>
</dbReference>
<dbReference type="Proteomes" id="UP001501358">
    <property type="component" value="Unassembled WGS sequence"/>
</dbReference>